<evidence type="ECO:0000313" key="2">
    <source>
        <dbReference type="EMBL" id="KPU73668.1"/>
    </source>
</evidence>
<dbReference type="CTD" id="26067079"/>
<name>A0A0N8NZ91_DROAN</name>
<feature type="region of interest" description="Disordered" evidence="1">
    <location>
        <begin position="492"/>
        <end position="542"/>
    </location>
</feature>
<feature type="region of interest" description="Disordered" evidence="1">
    <location>
        <begin position="560"/>
        <end position="591"/>
    </location>
</feature>
<dbReference type="eggNOG" id="KOG0335">
    <property type="taxonomic scope" value="Eukaryota"/>
</dbReference>
<evidence type="ECO:0000313" key="3">
    <source>
        <dbReference type="Proteomes" id="UP000007801"/>
    </source>
</evidence>
<dbReference type="FunCoup" id="A0A0N8NZ91">
    <property type="interactions" value="24"/>
</dbReference>
<dbReference type="STRING" id="7217.A0A0N8NZ91"/>
<evidence type="ECO:0000256" key="1">
    <source>
        <dbReference type="SAM" id="MobiDB-lite"/>
    </source>
</evidence>
<gene>
    <name evidence="2" type="primary">Dana\GF27259</name>
    <name evidence="2" type="ORF">GF27259</name>
</gene>
<dbReference type="AlphaFoldDB" id="A0A0N8NZ91"/>
<feature type="region of interest" description="Disordered" evidence="1">
    <location>
        <begin position="129"/>
        <end position="166"/>
    </location>
</feature>
<keyword evidence="3" id="KW-1185">Reference proteome</keyword>
<feature type="region of interest" description="Disordered" evidence="1">
    <location>
        <begin position="281"/>
        <end position="303"/>
    </location>
</feature>
<dbReference type="GeneID" id="26514668"/>
<reference evidence="2 3" key="1">
    <citation type="journal article" date="2007" name="Nature">
        <title>Evolution of genes and genomes on the Drosophila phylogeny.</title>
        <authorList>
            <consortium name="Drosophila 12 Genomes Consortium"/>
            <person name="Clark A.G."/>
            <person name="Eisen M.B."/>
            <person name="Smith D.R."/>
            <person name="Bergman C.M."/>
            <person name="Oliver B."/>
            <person name="Markow T.A."/>
            <person name="Kaufman T.C."/>
            <person name="Kellis M."/>
            <person name="Gelbart W."/>
            <person name="Iyer V.N."/>
            <person name="Pollard D.A."/>
            <person name="Sackton T.B."/>
            <person name="Larracuente A.M."/>
            <person name="Singh N.D."/>
            <person name="Abad J.P."/>
            <person name="Abt D.N."/>
            <person name="Adryan B."/>
            <person name="Aguade M."/>
            <person name="Akashi H."/>
            <person name="Anderson W.W."/>
            <person name="Aquadro C.F."/>
            <person name="Ardell D.H."/>
            <person name="Arguello R."/>
            <person name="Artieri C.G."/>
            <person name="Barbash D.A."/>
            <person name="Barker D."/>
            <person name="Barsanti P."/>
            <person name="Batterham P."/>
            <person name="Batzoglou S."/>
            <person name="Begun D."/>
            <person name="Bhutkar A."/>
            <person name="Blanco E."/>
            <person name="Bosak S.A."/>
            <person name="Bradley R.K."/>
            <person name="Brand A.D."/>
            <person name="Brent M.R."/>
            <person name="Brooks A.N."/>
            <person name="Brown R.H."/>
            <person name="Butlin R.K."/>
            <person name="Caggese C."/>
            <person name="Calvi B.R."/>
            <person name="Bernardo de Carvalho A."/>
            <person name="Caspi A."/>
            <person name="Castrezana S."/>
            <person name="Celniker S.E."/>
            <person name="Chang J.L."/>
            <person name="Chapple C."/>
            <person name="Chatterji S."/>
            <person name="Chinwalla A."/>
            <person name="Civetta A."/>
            <person name="Clifton S.W."/>
            <person name="Comeron J.M."/>
            <person name="Costello J.C."/>
            <person name="Coyne J.A."/>
            <person name="Daub J."/>
            <person name="David R.G."/>
            <person name="Delcher A.L."/>
            <person name="Delehaunty K."/>
            <person name="Do C.B."/>
            <person name="Ebling H."/>
            <person name="Edwards K."/>
            <person name="Eickbush T."/>
            <person name="Evans J.D."/>
            <person name="Filipski A."/>
            <person name="Findeiss S."/>
            <person name="Freyhult E."/>
            <person name="Fulton L."/>
            <person name="Fulton R."/>
            <person name="Garcia A.C."/>
            <person name="Gardiner A."/>
            <person name="Garfield D.A."/>
            <person name="Garvin B.E."/>
            <person name="Gibson G."/>
            <person name="Gilbert D."/>
            <person name="Gnerre S."/>
            <person name="Godfrey J."/>
            <person name="Good R."/>
            <person name="Gotea V."/>
            <person name="Gravely B."/>
            <person name="Greenberg A.J."/>
            <person name="Griffiths-Jones S."/>
            <person name="Gross S."/>
            <person name="Guigo R."/>
            <person name="Gustafson E.A."/>
            <person name="Haerty W."/>
            <person name="Hahn M.W."/>
            <person name="Halligan D.L."/>
            <person name="Halpern A.L."/>
            <person name="Halter G.M."/>
            <person name="Han M.V."/>
            <person name="Heger A."/>
            <person name="Hillier L."/>
            <person name="Hinrichs A.S."/>
            <person name="Holmes I."/>
            <person name="Hoskins R.A."/>
            <person name="Hubisz M.J."/>
            <person name="Hultmark D."/>
            <person name="Huntley M.A."/>
            <person name="Jaffe D.B."/>
            <person name="Jagadeeshan S."/>
            <person name="Jeck W.R."/>
            <person name="Johnson J."/>
            <person name="Jones C.D."/>
            <person name="Jordan W.C."/>
            <person name="Karpen G.H."/>
            <person name="Kataoka E."/>
            <person name="Keightley P.D."/>
            <person name="Kheradpour P."/>
            <person name="Kirkness E.F."/>
            <person name="Koerich L.B."/>
            <person name="Kristiansen K."/>
            <person name="Kudrna D."/>
            <person name="Kulathinal R.J."/>
            <person name="Kumar S."/>
            <person name="Kwok R."/>
            <person name="Lander E."/>
            <person name="Langley C.H."/>
            <person name="Lapoint R."/>
            <person name="Lazzaro B.P."/>
            <person name="Lee S.J."/>
            <person name="Levesque L."/>
            <person name="Li R."/>
            <person name="Lin C.F."/>
            <person name="Lin M.F."/>
            <person name="Lindblad-Toh K."/>
            <person name="Llopart A."/>
            <person name="Long M."/>
            <person name="Low L."/>
            <person name="Lozovsky E."/>
            <person name="Lu J."/>
            <person name="Luo M."/>
            <person name="Machado C.A."/>
            <person name="Makalowski W."/>
            <person name="Marzo M."/>
            <person name="Matsuda M."/>
            <person name="Matzkin L."/>
            <person name="McAllister B."/>
            <person name="McBride C.S."/>
            <person name="McKernan B."/>
            <person name="McKernan K."/>
            <person name="Mendez-Lago M."/>
            <person name="Minx P."/>
            <person name="Mollenhauer M.U."/>
            <person name="Montooth K."/>
            <person name="Mount S.M."/>
            <person name="Mu X."/>
            <person name="Myers E."/>
            <person name="Negre B."/>
            <person name="Newfeld S."/>
            <person name="Nielsen R."/>
            <person name="Noor M.A."/>
            <person name="O'Grady P."/>
            <person name="Pachter L."/>
            <person name="Papaceit M."/>
            <person name="Parisi M.J."/>
            <person name="Parisi M."/>
            <person name="Parts L."/>
            <person name="Pedersen J.S."/>
            <person name="Pesole G."/>
            <person name="Phillippy A.M."/>
            <person name="Ponting C.P."/>
            <person name="Pop M."/>
            <person name="Porcelli D."/>
            <person name="Powell J.R."/>
            <person name="Prohaska S."/>
            <person name="Pruitt K."/>
            <person name="Puig M."/>
            <person name="Quesneville H."/>
            <person name="Ram K.R."/>
            <person name="Rand D."/>
            <person name="Rasmussen M.D."/>
            <person name="Reed L.K."/>
            <person name="Reenan R."/>
            <person name="Reily A."/>
            <person name="Remington K.A."/>
            <person name="Rieger T.T."/>
            <person name="Ritchie M.G."/>
            <person name="Robin C."/>
            <person name="Rogers Y.H."/>
            <person name="Rohde C."/>
            <person name="Rozas J."/>
            <person name="Rubenfield M.J."/>
            <person name="Ruiz A."/>
            <person name="Russo S."/>
            <person name="Salzberg S.L."/>
            <person name="Sanchez-Gracia A."/>
            <person name="Saranga D.J."/>
            <person name="Sato H."/>
            <person name="Schaeffer S.W."/>
            <person name="Schatz M.C."/>
            <person name="Schlenke T."/>
            <person name="Schwartz R."/>
            <person name="Segarra C."/>
            <person name="Singh R.S."/>
            <person name="Sirot L."/>
            <person name="Sirota M."/>
            <person name="Sisneros N.B."/>
            <person name="Smith C.D."/>
            <person name="Smith T.F."/>
            <person name="Spieth J."/>
            <person name="Stage D.E."/>
            <person name="Stark A."/>
            <person name="Stephan W."/>
            <person name="Strausberg R.L."/>
            <person name="Strempel S."/>
            <person name="Sturgill D."/>
            <person name="Sutton G."/>
            <person name="Sutton G.G."/>
            <person name="Tao W."/>
            <person name="Teichmann S."/>
            <person name="Tobari Y.N."/>
            <person name="Tomimura Y."/>
            <person name="Tsolas J.M."/>
            <person name="Valente V.L."/>
            <person name="Venter E."/>
            <person name="Venter J.C."/>
            <person name="Vicario S."/>
            <person name="Vieira F.G."/>
            <person name="Vilella A.J."/>
            <person name="Villasante A."/>
            <person name="Walenz B."/>
            <person name="Wang J."/>
            <person name="Wasserman M."/>
            <person name="Watts T."/>
            <person name="Wilson D."/>
            <person name="Wilson R.K."/>
            <person name="Wing R.A."/>
            <person name="Wolfner M.F."/>
            <person name="Wong A."/>
            <person name="Wong G.K."/>
            <person name="Wu C.I."/>
            <person name="Wu G."/>
            <person name="Yamamoto D."/>
            <person name="Yang H.P."/>
            <person name="Yang S.P."/>
            <person name="Yorke J.A."/>
            <person name="Yoshida K."/>
            <person name="Zdobnov E."/>
            <person name="Zhang P."/>
            <person name="Zhang Y."/>
            <person name="Zimin A.V."/>
            <person name="Baldwin J."/>
            <person name="Abdouelleil A."/>
            <person name="Abdulkadir J."/>
            <person name="Abebe A."/>
            <person name="Abera B."/>
            <person name="Abreu J."/>
            <person name="Acer S.C."/>
            <person name="Aftuck L."/>
            <person name="Alexander A."/>
            <person name="An P."/>
            <person name="Anderson E."/>
            <person name="Anderson S."/>
            <person name="Arachi H."/>
            <person name="Azer M."/>
            <person name="Bachantsang P."/>
            <person name="Barry A."/>
            <person name="Bayul T."/>
            <person name="Berlin A."/>
            <person name="Bessette D."/>
            <person name="Bloom T."/>
            <person name="Blye J."/>
            <person name="Boguslavskiy L."/>
            <person name="Bonnet C."/>
            <person name="Boukhgalter B."/>
            <person name="Bourzgui I."/>
            <person name="Brown A."/>
            <person name="Cahill P."/>
            <person name="Channer S."/>
            <person name="Cheshatsang Y."/>
            <person name="Chuda L."/>
            <person name="Citroen M."/>
            <person name="Collymore A."/>
            <person name="Cooke P."/>
            <person name="Costello M."/>
            <person name="D'Aco K."/>
            <person name="Daza R."/>
            <person name="De Haan G."/>
            <person name="DeGray S."/>
            <person name="DeMaso C."/>
            <person name="Dhargay N."/>
            <person name="Dooley K."/>
            <person name="Dooley E."/>
            <person name="Doricent M."/>
            <person name="Dorje P."/>
            <person name="Dorjee K."/>
            <person name="Dupes A."/>
            <person name="Elong R."/>
            <person name="Falk J."/>
            <person name="Farina A."/>
            <person name="Faro S."/>
            <person name="Ferguson D."/>
            <person name="Fisher S."/>
            <person name="Foley C.D."/>
            <person name="Franke A."/>
            <person name="Friedrich D."/>
            <person name="Gadbois L."/>
            <person name="Gearin G."/>
            <person name="Gearin C.R."/>
            <person name="Giannoukos G."/>
            <person name="Goode T."/>
            <person name="Graham J."/>
            <person name="Grandbois E."/>
            <person name="Grewal S."/>
            <person name="Gyaltsen K."/>
            <person name="Hafez N."/>
            <person name="Hagos B."/>
            <person name="Hall J."/>
            <person name="Henson C."/>
            <person name="Hollinger A."/>
            <person name="Honan T."/>
            <person name="Huard M.D."/>
            <person name="Hughes L."/>
            <person name="Hurhula B."/>
            <person name="Husby M.E."/>
            <person name="Kamat A."/>
            <person name="Kanga B."/>
            <person name="Kashin S."/>
            <person name="Khazanovich D."/>
            <person name="Kisner P."/>
            <person name="Lance K."/>
            <person name="Lara M."/>
            <person name="Lee W."/>
            <person name="Lennon N."/>
            <person name="Letendre F."/>
            <person name="LeVine R."/>
            <person name="Lipovsky A."/>
            <person name="Liu X."/>
            <person name="Liu J."/>
            <person name="Liu S."/>
            <person name="Lokyitsang T."/>
            <person name="Lokyitsang Y."/>
            <person name="Lubonja R."/>
            <person name="Lui A."/>
            <person name="MacDonald P."/>
            <person name="Magnisalis V."/>
            <person name="Maru K."/>
            <person name="Matthews C."/>
            <person name="McCusker W."/>
            <person name="McDonough S."/>
            <person name="Mehta T."/>
            <person name="Meldrim J."/>
            <person name="Meneus L."/>
            <person name="Mihai O."/>
            <person name="Mihalev A."/>
            <person name="Mihova T."/>
            <person name="Mittelman R."/>
            <person name="Mlenga V."/>
            <person name="Montmayeur A."/>
            <person name="Mulrain L."/>
            <person name="Navidi A."/>
            <person name="Naylor J."/>
            <person name="Negash T."/>
            <person name="Nguyen T."/>
            <person name="Nguyen N."/>
            <person name="Nicol R."/>
            <person name="Norbu C."/>
            <person name="Norbu N."/>
            <person name="Novod N."/>
            <person name="O'Neill B."/>
            <person name="Osman S."/>
            <person name="Markiewicz E."/>
            <person name="Oyono O.L."/>
            <person name="Patti C."/>
            <person name="Phunkhang P."/>
            <person name="Pierre F."/>
            <person name="Priest M."/>
            <person name="Raghuraman S."/>
            <person name="Rege F."/>
            <person name="Reyes R."/>
            <person name="Rise C."/>
            <person name="Rogov P."/>
            <person name="Ross K."/>
            <person name="Ryan E."/>
            <person name="Settipalli S."/>
            <person name="Shea T."/>
            <person name="Sherpa N."/>
            <person name="Shi L."/>
            <person name="Shih D."/>
            <person name="Sparrow T."/>
            <person name="Spaulding J."/>
            <person name="Stalker J."/>
            <person name="Stange-Thomann N."/>
            <person name="Stavropoulos S."/>
            <person name="Stone C."/>
            <person name="Strader C."/>
            <person name="Tesfaye S."/>
            <person name="Thomson T."/>
            <person name="Thoulutsang Y."/>
            <person name="Thoulutsang D."/>
            <person name="Topham K."/>
            <person name="Topping I."/>
            <person name="Tsamla T."/>
            <person name="Vassiliev H."/>
            <person name="Vo A."/>
            <person name="Wangchuk T."/>
            <person name="Wangdi T."/>
            <person name="Weiand M."/>
            <person name="Wilkinson J."/>
            <person name="Wilson A."/>
            <person name="Yadav S."/>
            <person name="Young G."/>
            <person name="Yu Q."/>
            <person name="Zembek L."/>
            <person name="Zhong D."/>
            <person name="Zimmer A."/>
            <person name="Zwirko Z."/>
            <person name="Jaffe D.B."/>
            <person name="Alvarez P."/>
            <person name="Brockman W."/>
            <person name="Butler J."/>
            <person name="Chin C."/>
            <person name="Gnerre S."/>
            <person name="Grabherr M."/>
            <person name="Kleber M."/>
            <person name="Mauceli E."/>
            <person name="MacCallum I."/>
        </authorList>
    </citation>
    <scope>NUCLEOTIDE SEQUENCE [LARGE SCALE GENOMIC DNA]</scope>
    <source>
        <strain evidence="3">Tucson 14024-0371.13</strain>
    </source>
</reference>
<accession>A0A0N8NZ91</accession>
<dbReference type="OrthoDB" id="7865882at2759"/>
<organism evidence="2 3">
    <name type="scientific">Drosophila ananassae</name>
    <name type="common">Fruit fly</name>
    <dbReference type="NCBI Taxonomy" id="7217"/>
    <lineage>
        <taxon>Eukaryota</taxon>
        <taxon>Metazoa</taxon>
        <taxon>Ecdysozoa</taxon>
        <taxon>Arthropoda</taxon>
        <taxon>Hexapoda</taxon>
        <taxon>Insecta</taxon>
        <taxon>Pterygota</taxon>
        <taxon>Neoptera</taxon>
        <taxon>Endopterygota</taxon>
        <taxon>Diptera</taxon>
        <taxon>Brachycera</taxon>
        <taxon>Muscomorpha</taxon>
        <taxon>Ephydroidea</taxon>
        <taxon>Drosophilidae</taxon>
        <taxon>Drosophila</taxon>
        <taxon>Sophophora</taxon>
    </lineage>
</organism>
<feature type="compositionally biased region" description="Polar residues" evidence="1">
    <location>
        <begin position="293"/>
        <end position="303"/>
    </location>
</feature>
<feature type="compositionally biased region" description="Basic and acidic residues" evidence="1">
    <location>
        <begin position="572"/>
        <end position="588"/>
    </location>
</feature>
<sequence length="846" mass="94344">MLAVDTPPLPTSWDRDVVAAFIDQVDLTKYKSVEQLRELRQYFYIGFKKLVQEGWASLEALDKEKREKEMKRIRQTAAIMDGFILEIDQMVANLQDREEPDDETALVQWQRGVNEMYGNLDEELFTVPRTPPTRRRFNRRRANEEGDLTATASEANARNQRRRVERSTLQPFIREVKELYMNARNRSLDSPGSANDSLVPETPPSDESQQRTYGASRIQRALDEDFMSLRDCRPLRFPANLQVSRESTPWPDEIPQSWLLYPKPQGYGIRKHIKIATAVRRGAPPSPPPIPVDQNQESSSVHMPRQLPSQNQEFLEGVSTNQLDSFRDEDLVLSSSRILSHSAMRASSTPLRRVNEHNRPSFIPSTIDNTDPQFSLPDGLLATPAAAPPLPAEFPSGSEVEASTLVFPADIEETAMVDPPHSSLTRSRVGATPQSVLSFQPLLPAIHEEGFSDSIRELRSTAAASVPPPRVSSRSPLPRDWASIFRPREEVMTYEEGGTAPANQGQRRRRNRRVRGRRPPPGPTTPDLRVSPELPGSNPNVTTNFLADLLEQASQIVKAVSPEDPPTQAEPEAVRKSAHEPHQKEKSVNEASSLFPAAPPAEILNSTALNIDGVLPAPQDSPGLNFTPEILTTVNISNISERSLDPPTLPDMAIENPSLNEVPSVTTTTSLKAVVTSVEIINPPINIQQINQSDTVSDIPRGVNSTGIPSLTERRRQVMNESIECYDYVVKNIDFFAMIIRQKKELCDQSQSNLLTGPSGKDLKRYISTPSSKFYNSQIIFNVPAKRSQLVAGVLTGLVTLHSVDIQKAPFIKSRMDAAITFRYLLDLKAKNVINLSGDGRIFSLR</sequence>
<dbReference type="KEGG" id="dan:26514668"/>
<dbReference type="InParanoid" id="A0A0N8NZ91"/>
<proteinExistence type="predicted"/>
<feature type="region of interest" description="Disordered" evidence="1">
    <location>
        <begin position="186"/>
        <end position="215"/>
    </location>
</feature>
<protein>
    <submittedName>
        <fullName evidence="2">Uncharacterized protein</fullName>
    </submittedName>
</protein>
<dbReference type="Proteomes" id="UP000007801">
    <property type="component" value="Unassembled WGS sequence"/>
</dbReference>
<dbReference type="EMBL" id="CH902620">
    <property type="protein sequence ID" value="KPU73668.1"/>
    <property type="molecule type" value="Genomic_DNA"/>
</dbReference>
<feature type="compositionally biased region" description="Basic residues" evidence="1">
    <location>
        <begin position="506"/>
        <end position="518"/>
    </location>
</feature>
<feature type="compositionally biased region" description="Polar residues" evidence="1">
    <location>
        <begin position="186"/>
        <end position="196"/>
    </location>
</feature>